<protein>
    <submittedName>
        <fullName evidence="1">Uncharacterized protein</fullName>
    </submittedName>
</protein>
<comment type="caution">
    <text evidence="1">The sequence shown here is derived from an EMBL/GenBank/DDBJ whole genome shotgun (WGS) entry which is preliminary data.</text>
</comment>
<proteinExistence type="predicted"/>
<evidence type="ECO:0000313" key="1">
    <source>
        <dbReference type="EMBL" id="HGK53604.1"/>
    </source>
</evidence>
<accession>A0A7V3ZT12</accession>
<dbReference type="EMBL" id="DTDP01000046">
    <property type="protein sequence ID" value="HGK53604.1"/>
    <property type="molecule type" value="Genomic_DNA"/>
</dbReference>
<dbReference type="AlphaFoldDB" id="A0A7V3ZT12"/>
<organism evidence="1">
    <name type="scientific">candidate division WOR-3 bacterium</name>
    <dbReference type="NCBI Taxonomy" id="2052148"/>
    <lineage>
        <taxon>Bacteria</taxon>
        <taxon>Bacteria division WOR-3</taxon>
    </lineage>
</organism>
<gene>
    <name evidence="1" type="ORF">ENU72_01100</name>
</gene>
<name>A0A7V3ZT12_UNCW3</name>
<sequence>MSKRFLFLLIFLSFCFKNSLIDRVLNDYFPLNTGFKSRFVHLPERETSYVEVIRDTLILGENLKNVFFLYEDDFFLKEGGFIKKYFKEVYYSGENEYVLEERAIPFIPSIFINGDLIVDSLKKNFLIEGDTLFYSRKMKIKIKGPVTFKIEDVEFDNSFKVERYFEIGIKKGMVFIKKIQESYEVYAPEKGLIFYATPYDTFKYIGGR</sequence>
<reference evidence="1" key="1">
    <citation type="journal article" date="2020" name="mSystems">
        <title>Genome- and Community-Level Interaction Insights into Carbon Utilization and Element Cycling Functions of Hydrothermarchaeota in Hydrothermal Sediment.</title>
        <authorList>
            <person name="Zhou Z."/>
            <person name="Liu Y."/>
            <person name="Xu W."/>
            <person name="Pan J."/>
            <person name="Luo Z.H."/>
            <person name="Li M."/>
        </authorList>
    </citation>
    <scope>NUCLEOTIDE SEQUENCE [LARGE SCALE GENOMIC DNA]</scope>
    <source>
        <strain evidence="1">SpSt-695</strain>
    </source>
</reference>